<gene>
    <name evidence="1" type="ORF">EHQ10_10670</name>
    <name evidence="2" type="ORF">EHQ43_12265</name>
</gene>
<evidence type="ECO:0000313" key="1">
    <source>
        <dbReference type="EMBL" id="TGK48194.1"/>
    </source>
</evidence>
<reference evidence="1" key="1">
    <citation type="submission" date="2018-10" db="EMBL/GenBank/DDBJ databases">
        <authorList>
            <person name="Vincent A.T."/>
            <person name="Schiettekatte O."/>
            <person name="Bourhy P."/>
            <person name="Veyrier F.J."/>
            <person name="Picardeau M."/>
        </authorList>
    </citation>
    <scope>NUCLEOTIDE SEQUENCE</scope>
    <source>
        <strain evidence="1">201800295</strain>
    </source>
</reference>
<proteinExistence type="predicted"/>
<evidence type="ECO:0000313" key="2">
    <source>
        <dbReference type="EMBL" id="TGL04165.1"/>
    </source>
</evidence>
<dbReference type="EMBL" id="RQFT01000011">
    <property type="protein sequence ID" value="TGL04165.1"/>
    <property type="molecule type" value="Genomic_DNA"/>
</dbReference>
<dbReference type="AlphaFoldDB" id="A0A7I0IKY4"/>
<evidence type="ECO:0000313" key="3">
    <source>
        <dbReference type="Proteomes" id="UP000297617"/>
    </source>
</evidence>
<protein>
    <submittedName>
        <fullName evidence="2">Uncharacterized protein</fullName>
    </submittedName>
</protein>
<reference evidence="3 4" key="2">
    <citation type="journal article" date="2019" name="PLoS Negl. Trop. Dis.">
        <title>Revisiting the worldwide diversity of Leptospira species in the environment.</title>
        <authorList>
            <person name="Vincent A.T."/>
            <person name="Schiettekatte O."/>
            <person name="Bourhy P."/>
            <person name="Veyrier F.J."/>
            <person name="Picardeau M."/>
        </authorList>
    </citation>
    <scope>NUCLEOTIDE SEQUENCE [LARGE SCALE GENOMIC DNA]</scope>
    <source>
        <strain evidence="2 4">201800273</strain>
        <strain evidence="3">201800295</strain>
    </source>
</reference>
<evidence type="ECO:0000313" key="4">
    <source>
        <dbReference type="Proteomes" id="UP000297641"/>
    </source>
</evidence>
<comment type="caution">
    <text evidence="2">The sequence shown here is derived from an EMBL/GenBank/DDBJ whole genome shotgun (WGS) entry which is preliminary data.</text>
</comment>
<dbReference type="OrthoDB" id="344518at2"/>
<name>A0A7I0IKY4_9LEPT</name>
<keyword evidence="3" id="KW-1185">Reference proteome</keyword>
<dbReference type="RefSeq" id="WP_135741905.1">
    <property type="nucleotide sequence ID" value="NZ_RQFD01000015.1"/>
</dbReference>
<accession>A0A7I0IKY4</accession>
<dbReference type="EMBL" id="RQFD01000015">
    <property type="protein sequence ID" value="TGK48194.1"/>
    <property type="molecule type" value="Genomic_DNA"/>
</dbReference>
<sequence>MNYLEGIEVIQKYTSGSSVEPVLKFITTVPHNEEAFANALDEIGGINRYPDTFVGLLSFISFNLGQKAKMNQLYETALEKYEALNQVTSKKRPTEEEAKIKRTLTDFILKIEKVFEIQDLTDESLVKELNRFVSEANLYGMTDNEIKNLKLASKTVALIEPHLDKQRENYYQYKKLGSVMTRLIRIANYILDEAKLGFGA</sequence>
<organism evidence="2 4">
    <name type="scientific">Leptospira bouyouniensis</name>
    <dbReference type="NCBI Taxonomy" id="2484911"/>
    <lineage>
        <taxon>Bacteria</taxon>
        <taxon>Pseudomonadati</taxon>
        <taxon>Spirochaetota</taxon>
        <taxon>Spirochaetia</taxon>
        <taxon>Leptospirales</taxon>
        <taxon>Leptospiraceae</taxon>
        <taxon>Leptospira</taxon>
    </lineage>
</organism>
<dbReference type="Proteomes" id="UP000297617">
    <property type="component" value="Unassembled WGS sequence"/>
</dbReference>
<dbReference type="Proteomes" id="UP000297641">
    <property type="component" value="Unassembled WGS sequence"/>
</dbReference>